<dbReference type="InterPro" id="IPR006058">
    <property type="entry name" value="2Fe2S_fd_BS"/>
</dbReference>
<dbReference type="Gene3D" id="3.10.20.30">
    <property type="match status" value="1"/>
</dbReference>
<protein>
    <submittedName>
        <fullName evidence="11">Oxidoreductase</fullName>
    </submittedName>
</protein>
<dbReference type="SUPFAM" id="SSF54292">
    <property type="entry name" value="2Fe-2S ferredoxin-like"/>
    <property type="match status" value="1"/>
</dbReference>
<dbReference type="PROSITE" id="PS51085">
    <property type="entry name" value="2FE2S_FER_2"/>
    <property type="match status" value="1"/>
</dbReference>
<organism evidence="11 12">
    <name type="scientific">Pseudomonas cavernicola</name>
    <dbReference type="NCBI Taxonomy" id="2320866"/>
    <lineage>
        <taxon>Bacteria</taxon>
        <taxon>Pseudomonadati</taxon>
        <taxon>Pseudomonadota</taxon>
        <taxon>Gammaproteobacteria</taxon>
        <taxon>Pseudomonadales</taxon>
        <taxon>Pseudomonadaceae</taxon>
        <taxon>Pseudomonas</taxon>
    </lineage>
</organism>
<proteinExistence type="predicted"/>
<dbReference type="InterPro" id="IPR017938">
    <property type="entry name" value="Riboflavin_synthase-like_b-brl"/>
</dbReference>
<dbReference type="Gene3D" id="3.40.50.80">
    <property type="entry name" value="Nucleotide-binding domain of ferredoxin-NADP reductase (FNR) module"/>
    <property type="match status" value="1"/>
</dbReference>
<dbReference type="EMBL" id="QYUR01000002">
    <property type="protein sequence ID" value="RJG13601.1"/>
    <property type="molecule type" value="Genomic_DNA"/>
</dbReference>
<dbReference type="CDD" id="cd00207">
    <property type="entry name" value="fer2"/>
    <property type="match status" value="1"/>
</dbReference>
<dbReference type="Pfam" id="PF22290">
    <property type="entry name" value="DmmA-like_N"/>
    <property type="match status" value="1"/>
</dbReference>
<dbReference type="InterPro" id="IPR050415">
    <property type="entry name" value="MRET"/>
</dbReference>
<evidence type="ECO:0000256" key="6">
    <source>
        <dbReference type="ARBA" id="ARBA00023002"/>
    </source>
</evidence>
<dbReference type="PANTHER" id="PTHR47354:SF1">
    <property type="entry name" value="CARNITINE MONOOXYGENASE REDUCTASE SUBUNIT"/>
    <property type="match status" value="1"/>
</dbReference>
<dbReference type="PRINTS" id="PR00409">
    <property type="entry name" value="PHDIOXRDTASE"/>
</dbReference>
<dbReference type="InterPro" id="IPR017927">
    <property type="entry name" value="FAD-bd_FR_type"/>
</dbReference>
<gene>
    <name evidence="11" type="ORF">D3879_10310</name>
</gene>
<evidence type="ECO:0000256" key="8">
    <source>
        <dbReference type="ARBA" id="ARBA00023014"/>
    </source>
</evidence>
<dbReference type="SUPFAM" id="SSF52343">
    <property type="entry name" value="Ferredoxin reductase-like, C-terminal NADP-linked domain"/>
    <property type="match status" value="1"/>
</dbReference>
<keyword evidence="12" id="KW-1185">Reference proteome</keyword>
<dbReference type="CDD" id="cd06185">
    <property type="entry name" value="PDR_like"/>
    <property type="match status" value="1"/>
</dbReference>
<comment type="caution">
    <text evidence="11">The sequence shown here is derived from an EMBL/GenBank/DDBJ whole genome shotgun (WGS) entry which is preliminary data.</text>
</comment>
<dbReference type="GO" id="GO:0051537">
    <property type="term" value="F:2 iron, 2 sulfur cluster binding"/>
    <property type="evidence" value="ECO:0007669"/>
    <property type="project" value="UniProtKB-KW"/>
</dbReference>
<keyword evidence="8" id="KW-0411">Iron-sulfur</keyword>
<feature type="domain" description="2Fe-2S ferredoxin-type" evidence="9">
    <location>
        <begin position="233"/>
        <end position="320"/>
    </location>
</feature>
<feature type="domain" description="FAD-binding FR-type" evidence="10">
    <location>
        <begin position="5"/>
        <end position="107"/>
    </location>
</feature>
<evidence type="ECO:0000256" key="2">
    <source>
        <dbReference type="ARBA" id="ARBA00022630"/>
    </source>
</evidence>
<keyword evidence="4" id="KW-0001">2Fe-2S</keyword>
<evidence type="ECO:0000256" key="3">
    <source>
        <dbReference type="ARBA" id="ARBA00022643"/>
    </source>
</evidence>
<evidence type="ECO:0000313" key="11">
    <source>
        <dbReference type="EMBL" id="RJG13601.1"/>
    </source>
</evidence>
<evidence type="ECO:0000256" key="4">
    <source>
        <dbReference type="ARBA" id="ARBA00022714"/>
    </source>
</evidence>
<name>A0A418XMC9_9PSED</name>
<evidence type="ECO:0000259" key="9">
    <source>
        <dbReference type="PROSITE" id="PS51085"/>
    </source>
</evidence>
<dbReference type="AlphaFoldDB" id="A0A418XMC9"/>
<dbReference type="InterPro" id="IPR012675">
    <property type="entry name" value="Beta-grasp_dom_sf"/>
</dbReference>
<dbReference type="Gene3D" id="2.40.30.10">
    <property type="entry name" value="Translation factors"/>
    <property type="match status" value="1"/>
</dbReference>
<evidence type="ECO:0000259" key="10">
    <source>
        <dbReference type="PROSITE" id="PS51384"/>
    </source>
</evidence>
<keyword evidence="5" id="KW-0479">Metal-binding</keyword>
<dbReference type="PROSITE" id="PS51384">
    <property type="entry name" value="FAD_FR"/>
    <property type="match status" value="1"/>
</dbReference>
<accession>A0A418XMC9</accession>
<dbReference type="Proteomes" id="UP000284021">
    <property type="component" value="Unassembled WGS sequence"/>
</dbReference>
<dbReference type="OrthoDB" id="9801223at2"/>
<keyword evidence="3" id="KW-0288">FMN</keyword>
<dbReference type="SUPFAM" id="SSF63380">
    <property type="entry name" value="Riboflavin synthase domain-like"/>
    <property type="match status" value="1"/>
</dbReference>
<evidence type="ECO:0000313" key="12">
    <source>
        <dbReference type="Proteomes" id="UP000284021"/>
    </source>
</evidence>
<evidence type="ECO:0000256" key="5">
    <source>
        <dbReference type="ARBA" id="ARBA00022723"/>
    </source>
</evidence>
<dbReference type="RefSeq" id="WP_119954154.1">
    <property type="nucleotide sequence ID" value="NZ_QYUR01000002.1"/>
</dbReference>
<keyword evidence="6" id="KW-0560">Oxidoreductase</keyword>
<dbReference type="InterPro" id="IPR036010">
    <property type="entry name" value="2Fe-2S_ferredoxin-like_sf"/>
</dbReference>
<dbReference type="InterPro" id="IPR039261">
    <property type="entry name" value="FNR_nucleotide-bd"/>
</dbReference>
<evidence type="ECO:0000256" key="1">
    <source>
        <dbReference type="ARBA" id="ARBA00001917"/>
    </source>
</evidence>
<comment type="cofactor">
    <cofactor evidence="1">
        <name>FMN</name>
        <dbReference type="ChEBI" id="CHEBI:58210"/>
    </cofactor>
</comment>
<keyword evidence="2" id="KW-0285">Flavoprotein</keyword>
<dbReference type="PANTHER" id="PTHR47354">
    <property type="entry name" value="NADH OXIDOREDUCTASE HCR"/>
    <property type="match status" value="1"/>
</dbReference>
<evidence type="ECO:0000256" key="7">
    <source>
        <dbReference type="ARBA" id="ARBA00023004"/>
    </source>
</evidence>
<dbReference type="PROSITE" id="PS00197">
    <property type="entry name" value="2FE2S_FER_1"/>
    <property type="match status" value="1"/>
</dbReference>
<sequence>MSALTAQFEVQITSKRLEAEGVISLELQATDRASLPEWTPGAHIDLLLPSGLVRQYSLCGDPLDRQRLSIGVLLESKGRGGSQEVHGSLRVGQKLAIRGPRNAFSLQADGPYLFVAGGIGITPILAMARAAQRAGADWQLLYGGRSRRSMAFIEELQALGGGRVEILPADEVGLLDLDAVLAAAAAGQQVYSCGPAPLLDALSARFAEAGLSERLHLERFAPEAPAPGAATGETLKVILARSGREVEVPNDCSIMAALRAAGHEVASSCEQGICGMCETRVLDGIPDHRDSLLTEGERARGNVMMLCVSRALTPTLTLDL</sequence>
<reference evidence="11 12" key="1">
    <citation type="submission" date="2018-09" db="EMBL/GenBank/DDBJ databases">
        <authorList>
            <person name="Zhu H."/>
        </authorList>
    </citation>
    <scope>NUCLEOTIDE SEQUENCE [LARGE SCALE GENOMIC DNA]</scope>
    <source>
        <strain evidence="11 12">K1S02-6</strain>
    </source>
</reference>
<dbReference type="InterPro" id="IPR001041">
    <property type="entry name" value="2Fe-2S_ferredoxin-type"/>
</dbReference>
<dbReference type="Pfam" id="PF00111">
    <property type="entry name" value="Fer2"/>
    <property type="match status" value="1"/>
</dbReference>
<dbReference type="GO" id="GO:0046872">
    <property type="term" value="F:metal ion binding"/>
    <property type="evidence" value="ECO:0007669"/>
    <property type="project" value="UniProtKB-KW"/>
</dbReference>
<dbReference type="GO" id="GO:0016491">
    <property type="term" value="F:oxidoreductase activity"/>
    <property type="evidence" value="ECO:0007669"/>
    <property type="project" value="UniProtKB-KW"/>
</dbReference>
<dbReference type="InterPro" id="IPR054582">
    <property type="entry name" value="DmmA-like_N"/>
</dbReference>
<keyword evidence="7" id="KW-0408">Iron</keyword>